<dbReference type="Gene3D" id="3.90.226.10">
    <property type="entry name" value="2-enoyl-CoA Hydratase, Chain A, domain 1"/>
    <property type="match status" value="2"/>
</dbReference>
<organism evidence="3 4">
    <name type="scientific">Apiospora arundinis</name>
    <dbReference type="NCBI Taxonomy" id="335852"/>
    <lineage>
        <taxon>Eukaryota</taxon>
        <taxon>Fungi</taxon>
        <taxon>Dikarya</taxon>
        <taxon>Ascomycota</taxon>
        <taxon>Pezizomycotina</taxon>
        <taxon>Sordariomycetes</taxon>
        <taxon>Xylariomycetidae</taxon>
        <taxon>Amphisphaeriales</taxon>
        <taxon>Apiosporaceae</taxon>
        <taxon>Apiospora</taxon>
    </lineage>
</organism>
<dbReference type="PROSITE" id="PS50989">
    <property type="entry name" value="COA_CT_CTER"/>
    <property type="match status" value="1"/>
</dbReference>
<feature type="region of interest" description="Disordered" evidence="1">
    <location>
        <begin position="123"/>
        <end position="150"/>
    </location>
</feature>
<dbReference type="PANTHER" id="PTHR43842">
    <property type="entry name" value="PROPIONYL-COA CARBOXYLASE BETA CHAIN"/>
    <property type="match status" value="1"/>
</dbReference>
<gene>
    <name evidence="3" type="ORF">PGQ11_009595</name>
</gene>
<evidence type="ECO:0000313" key="3">
    <source>
        <dbReference type="EMBL" id="KAK8863360.1"/>
    </source>
</evidence>
<feature type="compositionally biased region" description="Polar residues" evidence="1">
    <location>
        <begin position="126"/>
        <end position="136"/>
    </location>
</feature>
<feature type="domain" description="CoA carboxyltransferase C-terminal" evidence="2">
    <location>
        <begin position="345"/>
        <end position="605"/>
    </location>
</feature>
<feature type="region of interest" description="Disordered" evidence="1">
    <location>
        <begin position="1"/>
        <end position="84"/>
    </location>
</feature>
<evidence type="ECO:0000313" key="4">
    <source>
        <dbReference type="Proteomes" id="UP001390339"/>
    </source>
</evidence>
<dbReference type="Proteomes" id="UP001390339">
    <property type="component" value="Unassembled WGS sequence"/>
</dbReference>
<dbReference type="InterPro" id="IPR034733">
    <property type="entry name" value="AcCoA_carboxyl_beta"/>
</dbReference>
<dbReference type="SUPFAM" id="SSF52096">
    <property type="entry name" value="ClpP/crotonase"/>
    <property type="match status" value="2"/>
</dbReference>
<name>A0ABR2IJS2_9PEZI</name>
<feature type="compositionally biased region" description="Low complexity" evidence="1">
    <location>
        <begin position="1"/>
        <end position="15"/>
    </location>
</feature>
<comment type="caution">
    <text evidence="3">The sequence shown here is derived from an EMBL/GenBank/DDBJ whole genome shotgun (WGS) entry which is preliminary data.</text>
</comment>
<dbReference type="InterPro" id="IPR051047">
    <property type="entry name" value="AccD/PCCB"/>
</dbReference>
<protein>
    <submittedName>
        <fullName evidence="3">Propionyl-CoA carboxylase-like protein</fullName>
    </submittedName>
</protein>
<evidence type="ECO:0000259" key="2">
    <source>
        <dbReference type="PROSITE" id="PS50989"/>
    </source>
</evidence>
<dbReference type="Pfam" id="PF01039">
    <property type="entry name" value="Carboxyl_trans"/>
    <property type="match status" value="1"/>
</dbReference>
<accession>A0ABR2IJS2</accession>
<feature type="compositionally biased region" description="Basic and acidic residues" evidence="1">
    <location>
        <begin position="25"/>
        <end position="35"/>
    </location>
</feature>
<reference evidence="3 4" key="1">
    <citation type="journal article" date="2024" name="IMA Fungus">
        <title>Apiospora arundinis, a panoply of carbohydrate-active enzymes and secondary metabolites.</title>
        <authorList>
            <person name="Sorensen T."/>
            <person name="Petersen C."/>
            <person name="Muurmann A.T."/>
            <person name="Christiansen J.V."/>
            <person name="Brundto M.L."/>
            <person name="Overgaard C.K."/>
            <person name="Boysen A.T."/>
            <person name="Wollenberg R.D."/>
            <person name="Larsen T.O."/>
            <person name="Sorensen J.L."/>
            <person name="Nielsen K.L."/>
            <person name="Sondergaard T.E."/>
        </authorList>
    </citation>
    <scope>NUCLEOTIDE SEQUENCE [LARGE SCALE GENOMIC DNA]</scope>
    <source>
        <strain evidence="3 4">AAU 773</strain>
    </source>
</reference>
<dbReference type="PANTHER" id="PTHR43842:SF2">
    <property type="entry name" value="PROPIONYL-COA CARBOXYLASE BETA CHAIN, MITOCHONDRIAL"/>
    <property type="match status" value="1"/>
</dbReference>
<sequence>MGADESSSSDQQASARLKQVVGHLGGKEEKQDTESKPAQVPKRRGRRRASVSGPPADYSDRLGQLETLRKLARTPDTERRGYRRQKEAGKLWVWERVDALLDQGSLQEVGSVTGDVVWARKKKSAAGSTDDGQSPSLGEEEETIDGFTPSNSVQGFGRLNGRKIVFTADDYSLRAGHADGALWEKTEYIEKLALSLRIPIVKLVDGSSGGGSVTTIRKNGFSYVPPLPAFNHVVKQLNLGIPNLGAALGPSIGLGAARVTVCHFSVMAANVGSLFNAGPKVVEGATFEEGLTLSELGGPDMHCRNGTIDNLATDEHHAFQQIRTVLGYLPNSGLSIPPVAESADPWDRRETSLRAIIPRRKERMYDPRRIIKAVVDQDTFFEIGTLWGTTAIVGLARLGGRPVGIISNNCESPTGGALDALGSQKLTRHLKLCDVMNLPLVQFVDIPGYAVGTVAERAATMRHGVNLALAYYSTTTPVFSVVTRRVYGVAGGVMLDCRDPRTRVAWPSGDWGSLPLKGGIEVGHSHELREAERTGGPEKADALYKELEAEYEGLMNPVRTANAFGVEEIIDPADTRPVVCTWVEHVYESLMEERVAQRRAGTLKPSFA</sequence>
<dbReference type="InterPro" id="IPR029045">
    <property type="entry name" value="ClpP/crotonase-like_dom_sf"/>
</dbReference>
<dbReference type="InterPro" id="IPR011763">
    <property type="entry name" value="COA_CT_C"/>
</dbReference>
<keyword evidence="4" id="KW-1185">Reference proteome</keyword>
<evidence type="ECO:0000256" key="1">
    <source>
        <dbReference type="SAM" id="MobiDB-lite"/>
    </source>
</evidence>
<proteinExistence type="predicted"/>
<dbReference type="EMBL" id="JAPCWZ010000005">
    <property type="protein sequence ID" value="KAK8863360.1"/>
    <property type="molecule type" value="Genomic_DNA"/>
</dbReference>
<feature type="compositionally biased region" description="Basic and acidic residues" evidence="1">
    <location>
        <begin position="67"/>
        <end position="84"/>
    </location>
</feature>